<keyword evidence="3" id="KW-1185">Reference proteome</keyword>
<evidence type="ECO:0000256" key="1">
    <source>
        <dbReference type="SAM" id="MobiDB-lite"/>
    </source>
</evidence>
<accession>A0AAD6ZN48</accession>
<feature type="region of interest" description="Disordered" evidence="1">
    <location>
        <begin position="142"/>
        <end position="182"/>
    </location>
</feature>
<comment type="caution">
    <text evidence="2">The sequence shown here is derived from an EMBL/GenBank/DDBJ whole genome shotgun (WGS) entry which is preliminary data.</text>
</comment>
<feature type="compositionally biased region" description="Low complexity" evidence="1">
    <location>
        <begin position="118"/>
        <end position="127"/>
    </location>
</feature>
<reference evidence="2" key="1">
    <citation type="submission" date="2023-03" db="EMBL/GenBank/DDBJ databases">
        <title>Massive genome expansion in bonnet fungi (Mycena s.s.) driven by repeated elements and novel gene families across ecological guilds.</title>
        <authorList>
            <consortium name="Lawrence Berkeley National Laboratory"/>
            <person name="Harder C.B."/>
            <person name="Miyauchi S."/>
            <person name="Viragh M."/>
            <person name="Kuo A."/>
            <person name="Thoen E."/>
            <person name="Andreopoulos B."/>
            <person name="Lu D."/>
            <person name="Skrede I."/>
            <person name="Drula E."/>
            <person name="Henrissat B."/>
            <person name="Morin E."/>
            <person name="Kohler A."/>
            <person name="Barry K."/>
            <person name="LaButti K."/>
            <person name="Morin E."/>
            <person name="Salamov A."/>
            <person name="Lipzen A."/>
            <person name="Mereny Z."/>
            <person name="Hegedus B."/>
            <person name="Baldrian P."/>
            <person name="Stursova M."/>
            <person name="Weitz H."/>
            <person name="Taylor A."/>
            <person name="Grigoriev I.V."/>
            <person name="Nagy L.G."/>
            <person name="Martin F."/>
            <person name="Kauserud H."/>
        </authorList>
    </citation>
    <scope>NUCLEOTIDE SEQUENCE</scope>
    <source>
        <strain evidence="2">CBHHK002</strain>
    </source>
</reference>
<feature type="region of interest" description="Disordered" evidence="1">
    <location>
        <begin position="109"/>
        <end position="129"/>
    </location>
</feature>
<organism evidence="2 3">
    <name type="scientific">Mycena albidolilacea</name>
    <dbReference type="NCBI Taxonomy" id="1033008"/>
    <lineage>
        <taxon>Eukaryota</taxon>
        <taxon>Fungi</taxon>
        <taxon>Dikarya</taxon>
        <taxon>Basidiomycota</taxon>
        <taxon>Agaricomycotina</taxon>
        <taxon>Agaricomycetes</taxon>
        <taxon>Agaricomycetidae</taxon>
        <taxon>Agaricales</taxon>
        <taxon>Marasmiineae</taxon>
        <taxon>Mycenaceae</taxon>
        <taxon>Mycena</taxon>
    </lineage>
</organism>
<protein>
    <submittedName>
        <fullName evidence="2">Uncharacterized protein</fullName>
    </submittedName>
</protein>
<evidence type="ECO:0000313" key="3">
    <source>
        <dbReference type="Proteomes" id="UP001218218"/>
    </source>
</evidence>
<evidence type="ECO:0000313" key="2">
    <source>
        <dbReference type="EMBL" id="KAJ7328990.1"/>
    </source>
</evidence>
<proteinExistence type="predicted"/>
<dbReference type="EMBL" id="JARIHO010000038">
    <property type="protein sequence ID" value="KAJ7328990.1"/>
    <property type="molecule type" value="Genomic_DNA"/>
</dbReference>
<dbReference type="Proteomes" id="UP001218218">
    <property type="component" value="Unassembled WGS sequence"/>
</dbReference>
<gene>
    <name evidence="2" type="ORF">DFH08DRAFT_815735</name>
</gene>
<sequence length="370" mass="40648">MEVLAKFFGVLGVGAQDHFPKRWCRSLQKAIKSVIGGANINGFKQRECKIVENVLSVAAIDFCTCQSTQRQNDYHIALFSEGQRVLHGIKVVFDVRCQPELPKNVANVPREIANRPKSSSSGSSHSSRCCNRSACFQMKSETRRFTSVKSPRRDIDMPQAPARRNQSGCDERDGGPSGANIQKHHGEVVFSSPGEGRAGTLVGWIELLLESNLGRNFVDAYADFLGGHLDSSVKVSRPTEYFQLTPKPALLHTAPPLGHRNGRNWLKFTAGEEWWTGVWATMGLGTSTMADPVAGKSAPLKMYTEVKLIHAAARTQDLGDDFAASSHPGTPVAYTKRNHNIAEWRKKYPFEFGLSDDALLLSILGGLAKP</sequence>
<dbReference type="AlphaFoldDB" id="A0AAD6ZN48"/>
<name>A0AAD6ZN48_9AGAR</name>